<evidence type="ECO:0000256" key="1">
    <source>
        <dbReference type="SAM" id="MobiDB-lite"/>
    </source>
</evidence>
<sequence>ARARAGPWPRAAQRRAAGARANGRRLPEPLWKSGGAAGRSARPAARRRRAPVRAAKTEEGPGDGRGQEDREPREFASPASGAELEAAAGASVYRLVLAREFGPGGGPVCWARSDPEGEGAIGWAPTFSLRSTARWRRRTNG</sequence>
<evidence type="ECO:0000313" key="2">
    <source>
        <dbReference type="EMBL" id="CAK0809275.1"/>
    </source>
</evidence>
<feature type="region of interest" description="Disordered" evidence="1">
    <location>
        <begin position="1"/>
        <end position="82"/>
    </location>
</feature>
<organism evidence="2 3">
    <name type="scientific">Prorocentrum cordatum</name>
    <dbReference type="NCBI Taxonomy" id="2364126"/>
    <lineage>
        <taxon>Eukaryota</taxon>
        <taxon>Sar</taxon>
        <taxon>Alveolata</taxon>
        <taxon>Dinophyceae</taxon>
        <taxon>Prorocentrales</taxon>
        <taxon>Prorocentraceae</taxon>
        <taxon>Prorocentrum</taxon>
    </lineage>
</organism>
<proteinExistence type="predicted"/>
<dbReference type="EMBL" id="CAUYUJ010004358">
    <property type="protein sequence ID" value="CAK0809275.1"/>
    <property type="molecule type" value="Genomic_DNA"/>
</dbReference>
<accession>A0ABN9QYA9</accession>
<comment type="caution">
    <text evidence="2">The sequence shown here is derived from an EMBL/GenBank/DDBJ whole genome shotgun (WGS) entry which is preliminary data.</text>
</comment>
<name>A0ABN9QYA9_9DINO</name>
<dbReference type="Proteomes" id="UP001189429">
    <property type="component" value="Unassembled WGS sequence"/>
</dbReference>
<reference evidence="2" key="1">
    <citation type="submission" date="2023-10" db="EMBL/GenBank/DDBJ databases">
        <authorList>
            <person name="Chen Y."/>
            <person name="Shah S."/>
            <person name="Dougan E. K."/>
            <person name="Thang M."/>
            <person name="Chan C."/>
        </authorList>
    </citation>
    <scope>NUCLEOTIDE SEQUENCE [LARGE SCALE GENOMIC DNA]</scope>
</reference>
<evidence type="ECO:0000313" key="3">
    <source>
        <dbReference type="Proteomes" id="UP001189429"/>
    </source>
</evidence>
<protein>
    <submittedName>
        <fullName evidence="2">Uncharacterized protein</fullName>
    </submittedName>
</protein>
<feature type="compositionally biased region" description="Basic and acidic residues" evidence="1">
    <location>
        <begin position="65"/>
        <end position="74"/>
    </location>
</feature>
<feature type="non-terminal residue" evidence="2">
    <location>
        <position position="1"/>
    </location>
</feature>
<feature type="compositionally biased region" description="Low complexity" evidence="1">
    <location>
        <begin position="1"/>
        <end position="21"/>
    </location>
</feature>
<keyword evidence="3" id="KW-1185">Reference proteome</keyword>
<gene>
    <name evidence="2" type="ORF">PCOR1329_LOCUS14574</name>
</gene>